<dbReference type="RefSeq" id="WP_101248016.1">
    <property type="nucleotide sequence ID" value="NZ_PGTS01000008.1"/>
</dbReference>
<evidence type="ECO:0000313" key="3">
    <source>
        <dbReference type="Proteomes" id="UP000233365"/>
    </source>
</evidence>
<evidence type="ECO:0000256" key="1">
    <source>
        <dbReference type="SAM" id="MobiDB-lite"/>
    </source>
</evidence>
<feature type="region of interest" description="Disordered" evidence="1">
    <location>
        <begin position="209"/>
        <end position="438"/>
    </location>
</feature>
<feature type="compositionally biased region" description="Polar residues" evidence="1">
    <location>
        <begin position="400"/>
        <end position="418"/>
    </location>
</feature>
<reference evidence="2 3" key="1">
    <citation type="submission" date="2017-11" db="EMBL/GenBank/DDBJ databases">
        <title>Biodiversity and function of Thalassospira species in the particle-attached aromatic-hydrocarbon-degrading consortia from the surface seawater of the China South Sea.</title>
        <authorList>
            <person name="Dong C."/>
            <person name="Liu R."/>
            <person name="Shao Z."/>
        </authorList>
    </citation>
    <scope>NUCLEOTIDE SEQUENCE [LARGE SCALE GENOMIC DNA]</scope>
    <source>
        <strain evidence="2 3">139Z-12</strain>
    </source>
</reference>
<protein>
    <submittedName>
        <fullName evidence="2">Uncharacterized protein</fullName>
    </submittedName>
</protein>
<feature type="compositionally biased region" description="Low complexity" evidence="1">
    <location>
        <begin position="379"/>
        <end position="399"/>
    </location>
</feature>
<sequence>MPRLDGMNPVLLKTLISLAASNNKPAKSGSLGDDAQLRGRTILYPDEALDLPEWGIAGMPGMVLGAAPQTCLFVSDMHISGASDDAHSSDTASSDNASTTNDSSDDQDKDAGEIVSFSLTLKCNPAPESNLKSCTIVWKLALPVAGYRDIQTSSNSASVRAPVIHTRMKIGGIMRDVEIGLLEMSGLEQPLLIGQDTLADKFLIRPDRTEKDRKVATPSVDLNPQKPVESPAPAAKDGSAPTTPATPATPAAPTPSSDSTDSTTTPQPAPDAPQQPVTPGATADATPTSTTAASPTTATTTPDTQSPPVTPTPDTAATPEAQQPPAAQPDSTPDASGASGASSTPATPGSNEQSQEPRSADTATSADSNNTQTSPAPVPATGTETPTTPDTTSTPEVTPQPATDTPDTSQDGSTNSDVSPDPKTAPTADSTEQTPNPV</sequence>
<keyword evidence="3" id="KW-1185">Reference proteome</keyword>
<feature type="compositionally biased region" description="Polar residues" evidence="1">
    <location>
        <begin position="351"/>
        <end position="374"/>
    </location>
</feature>
<dbReference type="InterPro" id="IPR021109">
    <property type="entry name" value="Peptidase_aspartic_dom_sf"/>
</dbReference>
<dbReference type="EMBL" id="PGTS01000008">
    <property type="protein sequence ID" value="PKR47619.1"/>
    <property type="molecule type" value="Genomic_DNA"/>
</dbReference>
<proteinExistence type="predicted"/>
<feature type="region of interest" description="Disordered" evidence="1">
    <location>
        <begin position="83"/>
        <end position="110"/>
    </location>
</feature>
<feature type="compositionally biased region" description="Low complexity" evidence="1">
    <location>
        <begin position="239"/>
        <end position="266"/>
    </location>
</feature>
<accession>A0ABX4R5E2</accession>
<dbReference type="Gene3D" id="2.40.70.10">
    <property type="entry name" value="Acid Proteases"/>
    <property type="match status" value="1"/>
</dbReference>
<organism evidence="2 3">
    <name type="scientific">Thalassospira povalilytica</name>
    <dbReference type="NCBI Taxonomy" id="732237"/>
    <lineage>
        <taxon>Bacteria</taxon>
        <taxon>Pseudomonadati</taxon>
        <taxon>Pseudomonadota</taxon>
        <taxon>Alphaproteobacteria</taxon>
        <taxon>Rhodospirillales</taxon>
        <taxon>Thalassospiraceae</taxon>
        <taxon>Thalassospira</taxon>
    </lineage>
</organism>
<dbReference type="Proteomes" id="UP000233365">
    <property type="component" value="Unassembled WGS sequence"/>
</dbReference>
<name>A0ABX4R5E2_9PROT</name>
<feature type="compositionally biased region" description="Low complexity" evidence="1">
    <location>
        <begin position="274"/>
        <end position="350"/>
    </location>
</feature>
<feature type="compositionally biased region" description="Low complexity" evidence="1">
    <location>
        <begin position="89"/>
        <end position="102"/>
    </location>
</feature>
<gene>
    <name evidence="2" type="ORF">CU041_18565</name>
</gene>
<evidence type="ECO:0000313" key="2">
    <source>
        <dbReference type="EMBL" id="PKR47619.1"/>
    </source>
</evidence>
<feature type="compositionally biased region" description="Polar residues" evidence="1">
    <location>
        <begin position="427"/>
        <end position="438"/>
    </location>
</feature>
<comment type="caution">
    <text evidence="2">The sequence shown here is derived from an EMBL/GenBank/DDBJ whole genome shotgun (WGS) entry which is preliminary data.</text>
</comment>
<dbReference type="SUPFAM" id="SSF50630">
    <property type="entry name" value="Acid proteases"/>
    <property type="match status" value="1"/>
</dbReference>